<organism evidence="8 9">
    <name type="scientific">Shewanella sairae</name>
    <dbReference type="NCBI Taxonomy" id="190310"/>
    <lineage>
        <taxon>Bacteria</taxon>
        <taxon>Pseudomonadati</taxon>
        <taxon>Pseudomonadota</taxon>
        <taxon>Gammaproteobacteria</taxon>
        <taxon>Alteromonadales</taxon>
        <taxon>Shewanellaceae</taxon>
        <taxon>Shewanella</taxon>
    </lineage>
</organism>
<dbReference type="PROSITE" id="PS51462">
    <property type="entry name" value="NUDIX"/>
    <property type="match status" value="1"/>
</dbReference>
<evidence type="ECO:0000256" key="6">
    <source>
        <dbReference type="ARBA" id="ARBA00023211"/>
    </source>
</evidence>
<accession>A0ABQ4PII8</accession>
<keyword evidence="6" id="KW-0464">Manganese</keyword>
<dbReference type="SUPFAM" id="SSF55811">
    <property type="entry name" value="Nudix"/>
    <property type="match status" value="1"/>
</dbReference>
<keyword evidence="4" id="KW-0378">Hydrolase</keyword>
<evidence type="ECO:0000313" key="9">
    <source>
        <dbReference type="Proteomes" id="UP000887104"/>
    </source>
</evidence>
<sequence>MDLAEFRSKYQLNTLPELEQPNLIRDIEYPLRQAAVLIAIHEIDNELQLILTKRPTHLRAHPGQISFPGGKVEQTDNSYQATALREAEEEIGLLQSNVEVIGALPPHKTFTGFEITPYVAIVKNAFTPVIDPGEVDEYFTVPLSFLLKQDNRHSQKFSRKGIRYPVHFIPYQQHFIWGATAAMIDLLCRQLNNNSYN</sequence>
<dbReference type="PANTHER" id="PTHR12992:SF11">
    <property type="entry name" value="MITOCHONDRIAL COENZYME A DIPHOSPHATASE NUDT8"/>
    <property type="match status" value="1"/>
</dbReference>
<reference evidence="8" key="1">
    <citation type="submission" date="2021-05" db="EMBL/GenBank/DDBJ databases">
        <title>Molecular characterization for Shewanella algae harboring chromosomal blaOXA-55-like strains isolated from clinical and environment sample.</title>
        <authorList>
            <person name="Ohama Y."/>
            <person name="Aoki K."/>
            <person name="Harada S."/>
            <person name="Moriya K."/>
            <person name="Ishii Y."/>
            <person name="Tateda K."/>
        </authorList>
    </citation>
    <scope>NUCLEOTIDE SEQUENCE</scope>
    <source>
        <strain evidence="8">JCM 11563</strain>
    </source>
</reference>
<dbReference type="InterPro" id="IPR015797">
    <property type="entry name" value="NUDIX_hydrolase-like_dom_sf"/>
</dbReference>
<feature type="domain" description="Nudix hydrolase" evidence="7">
    <location>
        <begin position="30"/>
        <end position="163"/>
    </location>
</feature>
<dbReference type="Proteomes" id="UP000887104">
    <property type="component" value="Unassembled WGS sequence"/>
</dbReference>
<keyword evidence="9" id="KW-1185">Reference proteome</keyword>
<evidence type="ECO:0000256" key="3">
    <source>
        <dbReference type="ARBA" id="ARBA00022723"/>
    </source>
</evidence>
<protein>
    <submittedName>
        <fullName evidence="8">Coenzyme A pyrophosphatase</fullName>
    </submittedName>
</protein>
<comment type="cofactor">
    <cofactor evidence="2">
        <name>Mg(2+)</name>
        <dbReference type="ChEBI" id="CHEBI:18420"/>
    </cofactor>
</comment>
<gene>
    <name evidence="8" type="primary">yeaB</name>
    <name evidence="8" type="ORF">TUM4438_26400</name>
</gene>
<keyword evidence="5" id="KW-0460">Magnesium</keyword>
<dbReference type="NCBIfam" id="NF007980">
    <property type="entry name" value="PRK10707.1"/>
    <property type="match status" value="1"/>
</dbReference>
<dbReference type="Pfam" id="PF00293">
    <property type="entry name" value="NUDIX"/>
    <property type="match status" value="1"/>
</dbReference>
<comment type="cofactor">
    <cofactor evidence="1">
        <name>Mn(2+)</name>
        <dbReference type="ChEBI" id="CHEBI:29035"/>
    </cofactor>
</comment>
<keyword evidence="3" id="KW-0479">Metal-binding</keyword>
<evidence type="ECO:0000256" key="2">
    <source>
        <dbReference type="ARBA" id="ARBA00001946"/>
    </source>
</evidence>
<dbReference type="InterPro" id="IPR000086">
    <property type="entry name" value="NUDIX_hydrolase_dom"/>
</dbReference>
<evidence type="ECO:0000256" key="5">
    <source>
        <dbReference type="ARBA" id="ARBA00022842"/>
    </source>
</evidence>
<dbReference type="PANTHER" id="PTHR12992">
    <property type="entry name" value="NUDIX HYDROLASE"/>
    <property type="match status" value="1"/>
</dbReference>
<evidence type="ECO:0000313" key="8">
    <source>
        <dbReference type="EMBL" id="GIU47373.1"/>
    </source>
</evidence>
<proteinExistence type="predicted"/>
<dbReference type="Gene3D" id="3.90.79.10">
    <property type="entry name" value="Nucleoside Triphosphate Pyrophosphohydrolase"/>
    <property type="match status" value="1"/>
</dbReference>
<dbReference type="CDD" id="cd03426">
    <property type="entry name" value="NUDIX_CoAse_Nudt7"/>
    <property type="match status" value="1"/>
</dbReference>
<dbReference type="InterPro" id="IPR045121">
    <property type="entry name" value="CoAse"/>
</dbReference>
<comment type="caution">
    <text evidence="8">The sequence shown here is derived from an EMBL/GenBank/DDBJ whole genome shotgun (WGS) entry which is preliminary data.</text>
</comment>
<evidence type="ECO:0000259" key="7">
    <source>
        <dbReference type="PROSITE" id="PS51462"/>
    </source>
</evidence>
<dbReference type="EMBL" id="BPEY01000047">
    <property type="protein sequence ID" value="GIU47373.1"/>
    <property type="molecule type" value="Genomic_DNA"/>
</dbReference>
<evidence type="ECO:0000256" key="1">
    <source>
        <dbReference type="ARBA" id="ARBA00001936"/>
    </source>
</evidence>
<dbReference type="RefSeq" id="WP_220781630.1">
    <property type="nucleotide sequence ID" value="NZ_BPEY01000047.1"/>
</dbReference>
<evidence type="ECO:0000256" key="4">
    <source>
        <dbReference type="ARBA" id="ARBA00022801"/>
    </source>
</evidence>
<name>A0ABQ4PII8_9GAMM</name>